<dbReference type="Proteomes" id="UP000319257">
    <property type="component" value="Unassembled WGS sequence"/>
</dbReference>
<sequence length="454" mass="50517">MSSEILIFAVYLLFVGAILGAGLRCWWKALSSHASYPRVETPISSKAQPTPWTGLIFAPHKPCPCLDSPKVAAMDPLVRAGFHNLTCSPLCRLPEELILRIMNDLGFCELACLRRASRLFLRLCSSAEFRGGHRQDDEYRHYTPWITIWADSKADEPINNGFERLKKLKLYRWRLVTCDDESHLPRHQYNGNSIDPADLRPTAYLVAATLTSPVILERKWLGHLSVGTPDGRQDGQVTADEVRSALEKLRQGAAEFIAPERAPGRLLEMRCFDPNRCRCLSLPGMDQLPSGWYLSPGGAHFDVRCRGSPGGHLGPSMQAMSGDGLVEGSRRWIAAEQHTTKQMSHTRYCLDTRTTQISLSGCISDKQCIVISYSSAIDVGHGSGAAVSRAWHEALDPGSYCLTDDSESYGVLWCWTPGCQNYYRYDGRAAHMARTDSGEYIAMGRLDDGSRDVM</sequence>
<reference evidence="2 3" key="1">
    <citation type="submission" date="2019-06" db="EMBL/GenBank/DDBJ databases">
        <title>Draft genome sequence of the filamentous fungus Phialemoniopsis curvata isolated from diesel fuel.</title>
        <authorList>
            <person name="Varaljay V.A."/>
            <person name="Lyon W.J."/>
            <person name="Crouch A.L."/>
            <person name="Drake C.E."/>
            <person name="Hollomon J.M."/>
            <person name="Nadeau L.J."/>
            <person name="Nunn H.S."/>
            <person name="Stevenson B.S."/>
            <person name="Bojanowski C.L."/>
            <person name="Crookes-Goodson W.J."/>
        </authorList>
    </citation>
    <scope>NUCLEOTIDE SEQUENCE [LARGE SCALE GENOMIC DNA]</scope>
    <source>
        <strain evidence="2 3">D216</strain>
    </source>
</reference>
<dbReference type="AlphaFoldDB" id="A0A507BLW5"/>
<dbReference type="SUPFAM" id="SSF81383">
    <property type="entry name" value="F-box domain"/>
    <property type="match status" value="1"/>
</dbReference>
<dbReference type="InterPro" id="IPR001810">
    <property type="entry name" value="F-box_dom"/>
</dbReference>
<dbReference type="RefSeq" id="XP_030999409.1">
    <property type="nucleotide sequence ID" value="XM_031137028.1"/>
</dbReference>
<evidence type="ECO:0000313" key="2">
    <source>
        <dbReference type="EMBL" id="TPX17698.1"/>
    </source>
</evidence>
<comment type="caution">
    <text evidence="2">The sequence shown here is derived from an EMBL/GenBank/DDBJ whole genome shotgun (WGS) entry which is preliminary data.</text>
</comment>
<dbReference type="OrthoDB" id="3692147at2759"/>
<dbReference type="GeneID" id="41970246"/>
<proteinExistence type="predicted"/>
<dbReference type="InterPro" id="IPR036047">
    <property type="entry name" value="F-box-like_dom_sf"/>
</dbReference>
<name>A0A507BLW5_9PEZI</name>
<organism evidence="2 3">
    <name type="scientific">Thyridium curvatum</name>
    <dbReference type="NCBI Taxonomy" id="1093900"/>
    <lineage>
        <taxon>Eukaryota</taxon>
        <taxon>Fungi</taxon>
        <taxon>Dikarya</taxon>
        <taxon>Ascomycota</taxon>
        <taxon>Pezizomycotina</taxon>
        <taxon>Sordariomycetes</taxon>
        <taxon>Sordariomycetidae</taxon>
        <taxon>Thyridiales</taxon>
        <taxon>Thyridiaceae</taxon>
        <taxon>Thyridium</taxon>
    </lineage>
</organism>
<protein>
    <recommendedName>
        <fullName evidence="1">F-box domain-containing protein</fullName>
    </recommendedName>
</protein>
<gene>
    <name evidence="2" type="ORF">E0L32_002799</name>
</gene>
<accession>A0A507BLW5</accession>
<feature type="domain" description="F-box" evidence="1">
    <location>
        <begin position="90"/>
        <end position="129"/>
    </location>
</feature>
<evidence type="ECO:0000313" key="3">
    <source>
        <dbReference type="Proteomes" id="UP000319257"/>
    </source>
</evidence>
<evidence type="ECO:0000259" key="1">
    <source>
        <dbReference type="Pfam" id="PF00646"/>
    </source>
</evidence>
<keyword evidence="3" id="KW-1185">Reference proteome</keyword>
<dbReference type="Pfam" id="PF00646">
    <property type="entry name" value="F-box"/>
    <property type="match status" value="1"/>
</dbReference>
<dbReference type="EMBL" id="SKBQ01000012">
    <property type="protein sequence ID" value="TPX17698.1"/>
    <property type="molecule type" value="Genomic_DNA"/>
</dbReference>
<dbReference type="InParanoid" id="A0A507BLW5"/>